<evidence type="ECO:0000256" key="5">
    <source>
        <dbReference type="SAM" id="Phobius"/>
    </source>
</evidence>
<evidence type="ECO:0000256" key="4">
    <source>
        <dbReference type="PIRSR" id="PIRSR600407-2"/>
    </source>
</evidence>
<organism evidence="6 7">
    <name type="scientific">Adineta ricciae</name>
    <name type="common">Rotifer</name>
    <dbReference type="NCBI Taxonomy" id="249248"/>
    <lineage>
        <taxon>Eukaryota</taxon>
        <taxon>Metazoa</taxon>
        <taxon>Spiralia</taxon>
        <taxon>Gnathifera</taxon>
        <taxon>Rotifera</taxon>
        <taxon>Eurotatoria</taxon>
        <taxon>Bdelloidea</taxon>
        <taxon>Adinetida</taxon>
        <taxon>Adinetidae</taxon>
        <taxon>Adineta</taxon>
    </lineage>
</organism>
<dbReference type="Pfam" id="PF01150">
    <property type="entry name" value="GDA1_CD39"/>
    <property type="match status" value="1"/>
</dbReference>
<reference evidence="6" key="1">
    <citation type="submission" date="2021-02" db="EMBL/GenBank/DDBJ databases">
        <authorList>
            <person name="Nowell W R."/>
        </authorList>
    </citation>
    <scope>NUCLEOTIDE SEQUENCE</scope>
</reference>
<protein>
    <submittedName>
        <fullName evidence="6">Uncharacterized protein</fullName>
    </submittedName>
</protein>
<dbReference type="Gene3D" id="3.30.420.150">
    <property type="entry name" value="Exopolyphosphatase. Domain 2"/>
    <property type="match status" value="1"/>
</dbReference>
<dbReference type="OrthoDB" id="6372431at2759"/>
<keyword evidence="5" id="KW-0812">Transmembrane</keyword>
<dbReference type="PANTHER" id="PTHR11782:SF83">
    <property type="entry name" value="GUANOSINE-DIPHOSPHATASE"/>
    <property type="match status" value="1"/>
</dbReference>
<comment type="similarity">
    <text evidence="1">Belongs to the GDA1/CD39 NTPase family.</text>
</comment>
<keyword evidence="2" id="KW-0378">Hydrolase</keyword>
<feature type="transmembrane region" description="Helical" evidence="5">
    <location>
        <begin position="479"/>
        <end position="502"/>
    </location>
</feature>
<dbReference type="GO" id="GO:0005524">
    <property type="term" value="F:ATP binding"/>
    <property type="evidence" value="ECO:0007669"/>
    <property type="project" value="UniProtKB-KW"/>
</dbReference>
<feature type="binding site" evidence="4">
    <location>
        <begin position="207"/>
        <end position="211"/>
    </location>
    <ligand>
        <name>ATP</name>
        <dbReference type="ChEBI" id="CHEBI:30616"/>
    </ligand>
</feature>
<dbReference type="Gene3D" id="3.30.420.40">
    <property type="match status" value="1"/>
</dbReference>
<dbReference type="GO" id="GO:0017111">
    <property type="term" value="F:ribonucleoside triphosphate phosphatase activity"/>
    <property type="evidence" value="ECO:0007669"/>
    <property type="project" value="TreeGrafter"/>
</dbReference>
<keyword evidence="5" id="KW-0472">Membrane</keyword>
<dbReference type="GO" id="GO:0004382">
    <property type="term" value="F:GDP phosphatase activity"/>
    <property type="evidence" value="ECO:0007669"/>
    <property type="project" value="TreeGrafter"/>
</dbReference>
<dbReference type="EMBL" id="CAJNOJ010000087">
    <property type="protein sequence ID" value="CAF1074398.1"/>
    <property type="molecule type" value="Genomic_DNA"/>
</dbReference>
<sequence>MLPGRYIKIICAVAINLTLFSFLGIIALSILWHTKLTPFQDYSLVIDVGSRHTKIFVYTWPADKSDGLGTTSRVSQVKSCSVSHEPITSVIHPTENNVKNYFDTGMTECISTIPSTRKSRALIFLGATAGLRLFNITNPDYINRLLNATRAYFGTLGVLFDAPEFQVRIIDGSEEGLSAWISTNMLLKELYEHHQPMETYGVTDMGGASTQLSFIAPDATSEHYNLDLFGIDYDVYSHSYLCYGEEQARLVHQGQLVQEANESYSIDDPCLQYGYTEEKSYEDLFNTACARGKHAPSEGLNTSAIFSFVGAGDYKSCRIAMEKRFSNLSCTSSSCSFDNIYQPIPIPFSMKIIAISSWYETFSALAANISIEADEHDNYNFTSVNLTDIKHVIKEICKQSWSHVHKPTKHRPFLCFNSIHQWTLFEFGFHMTDENLKNFQIVDKINSNNIGWTLGYMINQTNYLSPEHRPARLLTQQEFIILLVLSIILFLTGSITTTVIIYRYKQYYQQSKTISRKNEIFNEINIEN</sequence>
<dbReference type="InterPro" id="IPR000407">
    <property type="entry name" value="GDA1_CD39_NTPase"/>
</dbReference>
<dbReference type="GO" id="GO:0045134">
    <property type="term" value="F:UDP phosphatase activity"/>
    <property type="evidence" value="ECO:0007669"/>
    <property type="project" value="TreeGrafter"/>
</dbReference>
<feature type="transmembrane region" description="Helical" evidence="5">
    <location>
        <begin position="7"/>
        <end position="32"/>
    </location>
</feature>
<evidence type="ECO:0000313" key="6">
    <source>
        <dbReference type="EMBL" id="CAF1074398.1"/>
    </source>
</evidence>
<dbReference type="Proteomes" id="UP000663852">
    <property type="component" value="Unassembled WGS sequence"/>
</dbReference>
<gene>
    <name evidence="6" type="ORF">EDS130_LOCUS18612</name>
</gene>
<dbReference type="GO" id="GO:0009134">
    <property type="term" value="P:nucleoside diphosphate catabolic process"/>
    <property type="evidence" value="ECO:0007669"/>
    <property type="project" value="TreeGrafter"/>
</dbReference>
<keyword evidence="5" id="KW-1133">Transmembrane helix</keyword>
<accession>A0A814M4S0</accession>
<keyword evidence="4" id="KW-0067">ATP-binding</keyword>
<keyword evidence="4" id="KW-0547">Nucleotide-binding</keyword>
<evidence type="ECO:0000256" key="3">
    <source>
        <dbReference type="PIRSR" id="PIRSR600407-1"/>
    </source>
</evidence>
<dbReference type="AlphaFoldDB" id="A0A814M4S0"/>
<evidence type="ECO:0000256" key="2">
    <source>
        <dbReference type="ARBA" id="ARBA00022801"/>
    </source>
</evidence>
<evidence type="ECO:0000313" key="7">
    <source>
        <dbReference type="Proteomes" id="UP000663852"/>
    </source>
</evidence>
<comment type="caution">
    <text evidence="6">The sequence shown here is derived from an EMBL/GenBank/DDBJ whole genome shotgun (WGS) entry which is preliminary data.</text>
</comment>
<dbReference type="GO" id="GO:0005886">
    <property type="term" value="C:plasma membrane"/>
    <property type="evidence" value="ECO:0007669"/>
    <property type="project" value="TreeGrafter"/>
</dbReference>
<feature type="active site" description="Proton acceptor" evidence="3">
    <location>
        <position position="175"/>
    </location>
</feature>
<name>A0A814M4S0_ADIRI</name>
<evidence type="ECO:0000256" key="1">
    <source>
        <dbReference type="ARBA" id="ARBA00009283"/>
    </source>
</evidence>
<proteinExistence type="inferred from homology"/>
<dbReference type="PANTHER" id="PTHR11782">
    <property type="entry name" value="ADENOSINE/GUANOSINE DIPHOSPHATASE"/>
    <property type="match status" value="1"/>
</dbReference>